<gene>
    <name evidence="22" type="ORF">L210DRAFT_855565</name>
</gene>
<dbReference type="InterPro" id="IPR036400">
    <property type="entry name" value="Cyt_B5-like_heme/steroid_sf"/>
</dbReference>
<evidence type="ECO:0000256" key="9">
    <source>
        <dbReference type="ARBA" id="ARBA00022989"/>
    </source>
</evidence>
<dbReference type="InterPro" id="IPR001609">
    <property type="entry name" value="Myosin_head_motor_dom-like"/>
</dbReference>
<dbReference type="GO" id="GO:0005524">
    <property type="term" value="F:ATP binding"/>
    <property type="evidence" value="ECO:0007669"/>
    <property type="project" value="UniProtKB-UniRule"/>
</dbReference>
<evidence type="ECO:0000256" key="8">
    <source>
        <dbReference type="ARBA" id="ARBA00022840"/>
    </source>
</evidence>
<keyword evidence="13" id="KW-0325">Glycoprotein</keyword>
<dbReference type="SMART" id="SM01117">
    <property type="entry name" value="Cyt-b5"/>
    <property type="match status" value="2"/>
</dbReference>
<dbReference type="InterPro" id="IPR001199">
    <property type="entry name" value="Cyt_B5-like_heme/steroid-bd"/>
</dbReference>
<comment type="catalytic activity">
    <reaction evidence="15">
        <text>[(1-&gt;4)-N-acetyl-beta-D-glucosaminyl](n) + UDP-N-acetyl-alpha-D-glucosamine = [(1-&gt;4)-N-acetyl-beta-D-glucosaminyl](n+1) + UDP + H(+)</text>
        <dbReference type="Rhea" id="RHEA:16637"/>
        <dbReference type="Rhea" id="RHEA-COMP:9593"/>
        <dbReference type="Rhea" id="RHEA-COMP:9595"/>
        <dbReference type="ChEBI" id="CHEBI:15378"/>
        <dbReference type="ChEBI" id="CHEBI:17029"/>
        <dbReference type="ChEBI" id="CHEBI:57705"/>
        <dbReference type="ChEBI" id="CHEBI:58223"/>
        <dbReference type="EC" id="2.4.1.16"/>
    </reaction>
</comment>
<evidence type="ECO:0000256" key="11">
    <source>
        <dbReference type="ARBA" id="ARBA00023136"/>
    </source>
</evidence>
<feature type="domain" description="Cytochrome b5 heme-binding" evidence="19">
    <location>
        <begin position="953"/>
        <end position="1038"/>
    </location>
</feature>
<protein>
    <recommendedName>
        <fullName evidence="2">chitin synthase</fullName>
        <ecNumber evidence="2">2.4.1.16</ecNumber>
    </recommendedName>
</protein>
<evidence type="ECO:0000256" key="4">
    <source>
        <dbReference type="ARBA" id="ARBA00022676"/>
    </source>
</evidence>
<reference evidence="22" key="1">
    <citation type="submission" date="2019-10" db="EMBL/GenBank/DDBJ databases">
        <authorList>
            <consortium name="DOE Joint Genome Institute"/>
            <person name="Kuo A."/>
            <person name="Miyauchi S."/>
            <person name="Kiss E."/>
            <person name="Drula E."/>
            <person name="Kohler A."/>
            <person name="Sanchez-Garcia M."/>
            <person name="Andreopoulos B."/>
            <person name="Barry K.W."/>
            <person name="Bonito G."/>
            <person name="Buee M."/>
            <person name="Carver A."/>
            <person name="Chen C."/>
            <person name="Cichocki N."/>
            <person name="Clum A."/>
            <person name="Culley D."/>
            <person name="Crous P.W."/>
            <person name="Fauchery L."/>
            <person name="Girlanda M."/>
            <person name="Hayes R."/>
            <person name="Keri Z."/>
            <person name="LaButti K."/>
            <person name="Lipzen A."/>
            <person name="Lombard V."/>
            <person name="Magnuson J."/>
            <person name="Maillard F."/>
            <person name="Morin E."/>
            <person name="Murat C."/>
            <person name="Nolan M."/>
            <person name="Ohm R."/>
            <person name="Pangilinan J."/>
            <person name="Pereira M."/>
            <person name="Perotto S."/>
            <person name="Peter M."/>
            <person name="Riley R."/>
            <person name="Sitrit Y."/>
            <person name="Stielow B."/>
            <person name="Szollosi G."/>
            <person name="Zifcakova L."/>
            <person name="Stursova M."/>
            <person name="Spatafora J.W."/>
            <person name="Tedersoo L."/>
            <person name="Vaario L.-M."/>
            <person name="Yamada A."/>
            <person name="Yan M."/>
            <person name="Wang P."/>
            <person name="Xu J."/>
            <person name="Bruns T."/>
            <person name="Baldrian P."/>
            <person name="Vilgalys R."/>
            <person name="Henrissat B."/>
            <person name="Grigoriev I.V."/>
            <person name="Hibbett D."/>
            <person name="Nagy L.G."/>
            <person name="Martin F.M."/>
        </authorList>
    </citation>
    <scope>NUCLEOTIDE SEQUENCE</scope>
    <source>
        <strain evidence="22">BED1</strain>
    </source>
</reference>
<dbReference type="Gene3D" id="1.20.120.720">
    <property type="entry name" value="Myosin VI head, motor domain, U50 subdomain"/>
    <property type="match status" value="1"/>
</dbReference>
<dbReference type="Pfam" id="PF00173">
    <property type="entry name" value="Cyt-b5"/>
    <property type="match status" value="1"/>
</dbReference>
<keyword evidence="11 18" id="KW-0472">Membrane</keyword>
<keyword evidence="5" id="KW-0808">Transferase</keyword>
<dbReference type="Pfam" id="PF03142">
    <property type="entry name" value="Chitin_synth_2"/>
    <property type="match status" value="1"/>
</dbReference>
<feature type="compositionally biased region" description="Polar residues" evidence="17">
    <location>
        <begin position="1733"/>
        <end position="1743"/>
    </location>
</feature>
<dbReference type="Gene3D" id="3.10.120.10">
    <property type="entry name" value="Cytochrome b5-like heme/steroid binding domain"/>
    <property type="match status" value="1"/>
</dbReference>
<evidence type="ECO:0000259" key="21">
    <source>
        <dbReference type="PROSITE" id="PS51998"/>
    </source>
</evidence>
<dbReference type="GO" id="GO:0004100">
    <property type="term" value="F:chitin synthase activity"/>
    <property type="evidence" value="ECO:0007669"/>
    <property type="project" value="UniProtKB-EC"/>
</dbReference>
<dbReference type="EC" id="2.4.1.16" evidence="2"/>
<evidence type="ECO:0000256" key="7">
    <source>
        <dbReference type="ARBA" id="ARBA00022741"/>
    </source>
</evidence>
<dbReference type="GO" id="GO:0003779">
    <property type="term" value="F:actin binding"/>
    <property type="evidence" value="ECO:0007669"/>
    <property type="project" value="UniProtKB-KW"/>
</dbReference>
<dbReference type="InterPro" id="IPR036961">
    <property type="entry name" value="Kinesin_motor_dom_sf"/>
</dbReference>
<evidence type="ECO:0000259" key="20">
    <source>
        <dbReference type="PROSITE" id="PS51456"/>
    </source>
</evidence>
<dbReference type="SUPFAM" id="SSF53448">
    <property type="entry name" value="Nucleotide-diphospho-sugar transferases"/>
    <property type="match status" value="1"/>
</dbReference>
<comment type="caution">
    <text evidence="22">The sequence shown here is derived from an EMBL/GenBank/DDBJ whole genome shotgun (WGS) entry which is preliminary data.</text>
</comment>
<feature type="transmembrane region" description="Helical" evidence="18">
    <location>
        <begin position="888"/>
        <end position="905"/>
    </location>
</feature>
<dbReference type="InterPro" id="IPR004835">
    <property type="entry name" value="Chitin_synth"/>
</dbReference>
<evidence type="ECO:0000256" key="12">
    <source>
        <dbReference type="ARBA" id="ARBA00023175"/>
    </source>
</evidence>
<evidence type="ECO:0000256" key="2">
    <source>
        <dbReference type="ARBA" id="ARBA00012543"/>
    </source>
</evidence>
<dbReference type="Gene3D" id="1.10.10.60">
    <property type="entry name" value="Homeodomain-like"/>
    <property type="match status" value="1"/>
</dbReference>
<keyword evidence="14 16" id="KW-0009">Actin-binding</keyword>
<evidence type="ECO:0000256" key="6">
    <source>
        <dbReference type="ARBA" id="ARBA00022692"/>
    </source>
</evidence>
<dbReference type="PROSITE" id="PS51998">
    <property type="entry name" value="DEK_C"/>
    <property type="match status" value="1"/>
</dbReference>
<evidence type="ECO:0000256" key="13">
    <source>
        <dbReference type="ARBA" id="ARBA00023180"/>
    </source>
</evidence>
<evidence type="ECO:0000256" key="14">
    <source>
        <dbReference type="ARBA" id="ARBA00023203"/>
    </source>
</evidence>
<evidence type="ECO:0000256" key="16">
    <source>
        <dbReference type="PROSITE-ProRule" id="PRU00782"/>
    </source>
</evidence>
<dbReference type="SUPFAM" id="SSF52540">
    <property type="entry name" value="P-loop containing nucleoside triphosphate hydrolases"/>
    <property type="match status" value="1"/>
</dbReference>
<dbReference type="InterPro" id="IPR027417">
    <property type="entry name" value="P-loop_NTPase"/>
</dbReference>
<comment type="subcellular location">
    <subcellularLocation>
        <location evidence="1">Cell membrane</location>
        <topology evidence="1">Multi-pass membrane protein</topology>
    </subcellularLocation>
</comment>
<dbReference type="SUPFAM" id="SSF109715">
    <property type="entry name" value="DEK C-terminal domain"/>
    <property type="match status" value="1"/>
</dbReference>
<dbReference type="CDD" id="cd14879">
    <property type="entry name" value="MYSc_Myo17"/>
    <property type="match status" value="1"/>
</dbReference>
<dbReference type="PROSITE" id="PS51456">
    <property type="entry name" value="MYOSIN_MOTOR"/>
    <property type="match status" value="1"/>
</dbReference>
<evidence type="ECO:0000259" key="19">
    <source>
        <dbReference type="PROSITE" id="PS50255"/>
    </source>
</evidence>
<feature type="binding site" evidence="16">
    <location>
        <begin position="123"/>
        <end position="130"/>
    </location>
    <ligand>
        <name>ATP</name>
        <dbReference type="ChEBI" id="CHEBI:30616"/>
    </ligand>
</feature>
<dbReference type="GO" id="GO:0005886">
    <property type="term" value="C:plasma membrane"/>
    <property type="evidence" value="ECO:0007669"/>
    <property type="project" value="UniProtKB-SubCell"/>
</dbReference>
<evidence type="ECO:0000256" key="3">
    <source>
        <dbReference type="ARBA" id="ARBA00022475"/>
    </source>
</evidence>
<evidence type="ECO:0000256" key="5">
    <source>
        <dbReference type="ARBA" id="ARBA00022679"/>
    </source>
</evidence>
<keyword evidence="7 16" id="KW-0547">Nucleotide-binding</keyword>
<evidence type="ECO:0000256" key="15">
    <source>
        <dbReference type="ARBA" id="ARBA00048014"/>
    </source>
</evidence>
<accession>A0AAD4C162</accession>
<dbReference type="Gene3D" id="3.40.850.10">
    <property type="entry name" value="Kinesin motor domain"/>
    <property type="match status" value="1"/>
</dbReference>
<dbReference type="GO" id="GO:0016459">
    <property type="term" value="C:myosin complex"/>
    <property type="evidence" value="ECO:0007669"/>
    <property type="project" value="UniProtKB-KW"/>
</dbReference>
<feature type="domain" description="DEK-C" evidence="21">
    <location>
        <begin position="1872"/>
        <end position="1928"/>
    </location>
</feature>
<evidence type="ECO:0000256" key="10">
    <source>
        <dbReference type="ARBA" id="ARBA00023123"/>
    </source>
</evidence>
<dbReference type="PRINTS" id="PR00193">
    <property type="entry name" value="MYOSINHEAVY"/>
</dbReference>
<dbReference type="SMART" id="SM00242">
    <property type="entry name" value="MYSc"/>
    <property type="match status" value="1"/>
</dbReference>
<keyword evidence="10 16" id="KW-0518">Myosin</keyword>
<keyword evidence="23" id="KW-1185">Reference proteome</keyword>
<dbReference type="GO" id="GO:0006031">
    <property type="term" value="P:chitin biosynthetic process"/>
    <property type="evidence" value="ECO:0007669"/>
    <property type="project" value="TreeGrafter"/>
</dbReference>
<feature type="domain" description="Myosin motor" evidence="20">
    <location>
        <begin position="18"/>
        <end position="769"/>
    </location>
</feature>
<dbReference type="EMBL" id="WHUW01000006">
    <property type="protein sequence ID" value="KAF8444881.1"/>
    <property type="molecule type" value="Genomic_DNA"/>
</dbReference>
<evidence type="ECO:0000256" key="18">
    <source>
        <dbReference type="SAM" id="Phobius"/>
    </source>
</evidence>
<dbReference type="Proteomes" id="UP001194468">
    <property type="component" value="Unassembled WGS sequence"/>
</dbReference>
<proteinExistence type="inferred from homology"/>
<keyword evidence="4" id="KW-0328">Glycosyltransferase</keyword>
<feature type="transmembrane region" description="Helical" evidence="18">
    <location>
        <begin position="1615"/>
        <end position="1632"/>
    </location>
</feature>
<dbReference type="GO" id="GO:0003774">
    <property type="term" value="F:cytoskeletal motor activity"/>
    <property type="evidence" value="ECO:0007669"/>
    <property type="project" value="UniProtKB-UniRule"/>
</dbReference>
<reference evidence="22" key="2">
    <citation type="journal article" date="2020" name="Nat. Commun.">
        <title>Large-scale genome sequencing of mycorrhizal fungi provides insights into the early evolution of symbiotic traits.</title>
        <authorList>
            <person name="Miyauchi S."/>
            <person name="Kiss E."/>
            <person name="Kuo A."/>
            <person name="Drula E."/>
            <person name="Kohler A."/>
            <person name="Sanchez-Garcia M."/>
            <person name="Morin E."/>
            <person name="Andreopoulos B."/>
            <person name="Barry K.W."/>
            <person name="Bonito G."/>
            <person name="Buee M."/>
            <person name="Carver A."/>
            <person name="Chen C."/>
            <person name="Cichocki N."/>
            <person name="Clum A."/>
            <person name="Culley D."/>
            <person name="Crous P.W."/>
            <person name="Fauchery L."/>
            <person name="Girlanda M."/>
            <person name="Hayes R.D."/>
            <person name="Keri Z."/>
            <person name="LaButti K."/>
            <person name="Lipzen A."/>
            <person name="Lombard V."/>
            <person name="Magnuson J."/>
            <person name="Maillard F."/>
            <person name="Murat C."/>
            <person name="Nolan M."/>
            <person name="Ohm R.A."/>
            <person name="Pangilinan J."/>
            <person name="Pereira M.F."/>
            <person name="Perotto S."/>
            <person name="Peter M."/>
            <person name="Pfister S."/>
            <person name="Riley R."/>
            <person name="Sitrit Y."/>
            <person name="Stielow J.B."/>
            <person name="Szollosi G."/>
            <person name="Zifcakova L."/>
            <person name="Stursova M."/>
            <person name="Spatafora J.W."/>
            <person name="Tedersoo L."/>
            <person name="Vaario L.M."/>
            <person name="Yamada A."/>
            <person name="Yan M."/>
            <person name="Wang P."/>
            <person name="Xu J."/>
            <person name="Bruns T."/>
            <person name="Baldrian P."/>
            <person name="Vilgalys R."/>
            <person name="Dunand C."/>
            <person name="Henrissat B."/>
            <person name="Grigoriev I.V."/>
            <person name="Hibbett D."/>
            <person name="Nagy L.G."/>
            <person name="Martin F.M."/>
        </authorList>
    </citation>
    <scope>NUCLEOTIDE SEQUENCE</scope>
    <source>
        <strain evidence="22">BED1</strain>
    </source>
</reference>
<name>A0AAD4C162_BOLED</name>
<evidence type="ECO:0000313" key="22">
    <source>
        <dbReference type="EMBL" id="KAF8444881.1"/>
    </source>
</evidence>
<feature type="transmembrane region" description="Helical" evidence="18">
    <location>
        <begin position="1652"/>
        <end position="1678"/>
    </location>
</feature>
<dbReference type="SUPFAM" id="SSF55856">
    <property type="entry name" value="Cytochrome b5-like heme/steroid binding domain"/>
    <property type="match status" value="1"/>
</dbReference>
<feature type="region of interest" description="Disordered" evidence="17">
    <location>
        <begin position="1733"/>
        <end position="1761"/>
    </location>
</feature>
<dbReference type="Gene3D" id="1.20.58.530">
    <property type="match status" value="1"/>
</dbReference>
<keyword evidence="6 18" id="KW-0812">Transmembrane</keyword>
<evidence type="ECO:0000256" key="1">
    <source>
        <dbReference type="ARBA" id="ARBA00004651"/>
    </source>
</evidence>
<organism evidence="22 23">
    <name type="scientific">Boletus edulis BED1</name>
    <dbReference type="NCBI Taxonomy" id="1328754"/>
    <lineage>
        <taxon>Eukaryota</taxon>
        <taxon>Fungi</taxon>
        <taxon>Dikarya</taxon>
        <taxon>Basidiomycota</taxon>
        <taxon>Agaricomycotina</taxon>
        <taxon>Agaricomycetes</taxon>
        <taxon>Agaricomycetidae</taxon>
        <taxon>Boletales</taxon>
        <taxon>Boletineae</taxon>
        <taxon>Boletaceae</taxon>
        <taxon>Boletoideae</taxon>
        <taxon>Boletus</taxon>
    </lineage>
</organism>
<dbReference type="Pfam" id="PF00063">
    <property type="entry name" value="Myosin_head"/>
    <property type="match status" value="1"/>
</dbReference>
<dbReference type="Pfam" id="PF08766">
    <property type="entry name" value="DEK_C"/>
    <property type="match status" value="1"/>
</dbReference>
<keyword evidence="12 16" id="KW-0505">Motor protein</keyword>
<keyword evidence="8 16" id="KW-0067">ATP-binding</keyword>
<dbReference type="Gene3D" id="1.10.10.820">
    <property type="match status" value="1"/>
</dbReference>
<keyword evidence="3" id="KW-1003">Cell membrane</keyword>
<dbReference type="InterPro" id="IPR029044">
    <property type="entry name" value="Nucleotide-diphossugar_trans"/>
</dbReference>
<dbReference type="InterPro" id="IPR014876">
    <property type="entry name" value="DEK_C"/>
</dbReference>
<evidence type="ECO:0000256" key="17">
    <source>
        <dbReference type="SAM" id="MobiDB-lite"/>
    </source>
</evidence>
<feature type="transmembrane region" description="Helical" evidence="18">
    <location>
        <begin position="1195"/>
        <end position="1216"/>
    </location>
</feature>
<feature type="transmembrane region" description="Helical" evidence="18">
    <location>
        <begin position="926"/>
        <end position="948"/>
    </location>
</feature>
<dbReference type="InterPro" id="IPR036037">
    <property type="entry name" value="MYSc_Myo17"/>
</dbReference>
<feature type="region of interest" description="Actin-binding" evidence="16">
    <location>
        <begin position="653"/>
        <end position="675"/>
    </location>
</feature>
<evidence type="ECO:0000313" key="23">
    <source>
        <dbReference type="Proteomes" id="UP001194468"/>
    </source>
</evidence>
<dbReference type="PANTHER" id="PTHR22914">
    <property type="entry name" value="CHITIN SYNTHASE"/>
    <property type="match status" value="1"/>
</dbReference>
<dbReference type="PANTHER" id="PTHR22914:SF13">
    <property type="entry name" value="CHITIN SYNTHASE"/>
    <property type="match status" value="1"/>
</dbReference>
<sequence length="1930" mass="215769">MASPLAAAVPQATTTGDLTDLLSPAQVHLTDDAILAVLSARFRADLPYTRIGSTSLVVINPLKTLAIVNDASAKEYEERCYKDTKLGLADSQRPPQPHVYELAAKIYLLMRRRVESQAVIARGISGSGKTATTRLLIDQILRLSAHSKREAKIVEQIKAFSLLLDSFGNAKTPTNPNASRHTRYTELHFNDRGRISAAKVLAFGLDKSRLVRLTHEERTYHVFYQLLAGASPIERDSLGLEGPSEYALLATSGCYRLPAGPFSDDGIAMDDLRDAFKSLGFKSKHISSIFSVLGAILLLGNIEFGEADAQDVSAYVVNMPVLQQAAKLLGVSAEELAETLTYGTTYVRKELLTVLLDAKQSAMQRDQLVQDLYAILFAFVVETANYKLAPLSQTSSCSATQIVLLDQAGFQTRGAPATGTASPLITAHLSGFNEFCFNFTDEMVESHVLRSIFNSDLAFNGRMTADGISLPAVATMDNSACYELLRGGSVSDRGSRKPGGLLGVLDKAATSFKAGRGDAQRDNELLQDLTSKFTAHSSFVLPTPEEKRSFGINHYAASCSYDVSSFVEKDADLLDPSFVTLLRGSSDSLVAKLMSGPSLSTEKHQSDEDTIVQAQVSSRPLRSVTPLTSTQPENARLNPSKIYPVTTQLNQALTDVLFNLENTRLWTLNCIRPNDNGFSNSLDKRRVNGQIRALNLPGMVSRRSVEFVADFGHAEFCERYRPTMRGSDAERIRQCVQSNGWVEGVDFALGHQKIWLSYSAWKMVEDVLRSAEKEQKKLTREESEEDESILLDDATEYAQAPAEDRQHRFFDERAVTPYQDPPRTPSVVYETYGPAQVASPYPEDTPWDKKTEGYDPLPPLLPKGADNATVNTLEAFEEHRPTTRLRRYWLHVVWLVTGLIPNFALSYVGRMKRPDVRLAWREKVTIFILILLANCLVLFYIIAFGLILCPDFNYAFNFNEVAQHSTTTDYWVSIQGKVYDVTNFVKGDHSDITGNPSNNQATQSVLAGTDLTYYFPPPLHQACAGLVSDPTMHISIKNTTEFVYPQASHASGANAPTYPTALDSENWYTQTYLPGINKFYKGSLVWEPSDIYGQANDTNIQRIWGIYNGNIYDLTDYVYTLTTAELTIAKYDFLPSSLVSVFQQQAGTDVTSALNKVLDSLDPVNRTASLDCLNNAFYWGQIDFRYTPRCQVQNYLLLAFSGLIMASIGLKFLSALQLGTKRFPERLDKFVLCQVPCYTEGEDSLRSTIDSLAALEYDDKRKLIFIICDGNIIGSGNERPTPDLVLDIFGVDPSARNAEPLMFKSIGEGSQKLNYGKVYSGLYEFEGHVVPYMVVVKVGKPTERSKPGNRGKRDSQVLLMQYLNRVHFNAPMSPLELEIYHHMRNIIGIDPTFYEYIFTVDADTVVTPTSLNRLVAATIDDTNIIGICGETRLQNEDKSWWTMIQVYEYYISHHLAKAFESLFGSVTCLPGCFSLYRIRTTDKGRPIFISNRVIDEYAEPNIDTLHKKNLFSLGEDRFLTTLLLKHFPTFKTKFQPDALARTVAPVSWRVLFSQRRRWINSTVHNLCELAILPDLCGICCFSMRFFVYLDLISTLILPATVVYLVWLVLQVGTGQSPLPIISIVLIASVYGLQACHLERWLGALIFIVKREFMLVGWMVVYLISYPIYSFFLPLYSFWRMDEFGWGNTRVVLDDGKNKTVVSDGNEMKFNESMIPYKKWSEYEAEVYGDGVSNNSLSAEQNPLNPKHVAAPVPRHPNSQRPSVYEYQSEAGDYYRDTNAVQEPLRGPPSRPSSRAMSDYNRATANQRHSTFGSPSQDRLTIGTPANHFATLPDPRMNSVMMNRSMSPAHNVRPTSTFSLATTVFAGPSNNPNPSDDELYESLRKYLSTQDLMTVTKKTARDAMAARYPRADLTPRKDFLNQSIDNILSHS</sequence>
<keyword evidence="9 18" id="KW-1133">Transmembrane helix</keyword>
<feature type="transmembrane region" description="Helical" evidence="18">
    <location>
        <begin position="1585"/>
        <end position="1609"/>
    </location>
</feature>
<comment type="similarity">
    <text evidence="16">Belongs to the TRAFAC class myosin-kinesin ATPase superfamily. Myosin family.</text>
</comment>
<dbReference type="GO" id="GO:0031505">
    <property type="term" value="P:fungal-type cell wall organization"/>
    <property type="evidence" value="ECO:0007669"/>
    <property type="project" value="TreeGrafter"/>
</dbReference>
<dbReference type="PROSITE" id="PS50255">
    <property type="entry name" value="CYTOCHROME_B5_2"/>
    <property type="match status" value="1"/>
</dbReference>
<dbReference type="GO" id="GO:0030428">
    <property type="term" value="C:cell septum"/>
    <property type="evidence" value="ECO:0007669"/>
    <property type="project" value="TreeGrafter"/>
</dbReference>
<feature type="region of interest" description="Disordered" evidence="17">
    <location>
        <begin position="1778"/>
        <end position="1797"/>
    </location>
</feature>